<dbReference type="EMBL" id="BRZI01000034">
    <property type="protein sequence ID" value="GLD31992.1"/>
    <property type="molecule type" value="Genomic_DNA"/>
</dbReference>
<organism evidence="4 5">
    <name type="scientific">Mycobacterium kiyosense</name>
    <dbReference type="NCBI Taxonomy" id="2871094"/>
    <lineage>
        <taxon>Bacteria</taxon>
        <taxon>Bacillati</taxon>
        <taxon>Actinomycetota</taxon>
        <taxon>Actinomycetes</taxon>
        <taxon>Mycobacteriales</taxon>
        <taxon>Mycobacteriaceae</taxon>
        <taxon>Mycobacterium</taxon>
    </lineage>
</organism>
<evidence type="ECO:0000313" key="5">
    <source>
        <dbReference type="Proteomes" id="UP001064782"/>
    </source>
</evidence>
<dbReference type="Proteomes" id="UP001064782">
    <property type="component" value="Unassembled WGS sequence"/>
</dbReference>
<feature type="compositionally biased region" description="Basic and acidic residues" evidence="1">
    <location>
        <begin position="74"/>
        <end position="85"/>
    </location>
</feature>
<dbReference type="RefSeq" id="WP_373877357.1">
    <property type="nucleotide sequence ID" value="NZ_BRXE01000009.1"/>
</dbReference>
<accession>A0A9P3Q9A6</accession>
<feature type="domain" description="TNT" evidence="2">
    <location>
        <begin position="17"/>
        <end position="53"/>
    </location>
</feature>
<reference evidence="4" key="1">
    <citation type="submission" date="2022-08" db="EMBL/GenBank/DDBJ databases">
        <title>Mycobacterium kiyosense sp. nov., scotochromogenic slow-glowing species isolated from respiratory specimens.</title>
        <authorList>
            <person name="Fukano H."/>
            <person name="Kazumi Y."/>
            <person name="Sakagami N."/>
            <person name="Ato M."/>
            <person name="Mitarai S."/>
            <person name="Hoshino Y."/>
        </authorList>
    </citation>
    <scope>NUCLEOTIDE SEQUENCE</scope>
    <source>
        <strain evidence="4">1413</strain>
        <strain evidence="3">SRL2020-028</strain>
    </source>
</reference>
<evidence type="ECO:0000313" key="3">
    <source>
        <dbReference type="EMBL" id="GLB82186.1"/>
    </source>
</evidence>
<proteinExistence type="predicted"/>
<evidence type="ECO:0000313" key="4">
    <source>
        <dbReference type="EMBL" id="GLD31992.1"/>
    </source>
</evidence>
<protein>
    <recommendedName>
        <fullName evidence="2">TNT domain-containing protein</fullName>
    </recommendedName>
</protein>
<dbReference type="InterPro" id="IPR025331">
    <property type="entry name" value="TNT"/>
</dbReference>
<dbReference type="GO" id="GO:0050135">
    <property type="term" value="F:NADP+ nucleosidase activity"/>
    <property type="evidence" value="ECO:0007669"/>
    <property type="project" value="InterPro"/>
</dbReference>
<feature type="compositionally biased region" description="Basic and acidic residues" evidence="1">
    <location>
        <begin position="94"/>
        <end position="105"/>
    </location>
</feature>
<dbReference type="AlphaFoldDB" id="A0A9P3Q9A6"/>
<gene>
    <name evidence="4" type="ORF">Mkiyose1413_38750</name>
    <name evidence="3" type="ORF">SRL2020028_14420</name>
</gene>
<dbReference type="Pfam" id="PF14021">
    <property type="entry name" value="TNT"/>
    <property type="match status" value="1"/>
</dbReference>
<comment type="caution">
    <text evidence="4">The sequence shown here is derived from an EMBL/GenBank/DDBJ whole genome shotgun (WGS) entry which is preliminary data.</text>
</comment>
<dbReference type="EMBL" id="BRXE01000009">
    <property type="protein sequence ID" value="GLB82186.1"/>
    <property type="molecule type" value="Genomic_DNA"/>
</dbReference>
<dbReference type="Proteomes" id="UP001165663">
    <property type="component" value="Unassembled WGS sequence"/>
</dbReference>
<feature type="region of interest" description="Disordered" evidence="1">
    <location>
        <begin position="74"/>
        <end position="105"/>
    </location>
</feature>
<evidence type="ECO:0000259" key="2">
    <source>
        <dbReference type="Pfam" id="PF14021"/>
    </source>
</evidence>
<dbReference type="GeneID" id="83631319"/>
<sequence length="105" mass="11593">MDKCGAPSRTRTQPVHLPEGMIIDRSGSEWGRYLAPDGTPYADRAPPESVGADYKPICDHRKTAAPRLALRPRPDRTLVRPDAASRHNPILDCGTRRYPGECKGT</sequence>
<name>A0A9P3Q9A6_9MYCO</name>
<evidence type="ECO:0000256" key="1">
    <source>
        <dbReference type="SAM" id="MobiDB-lite"/>
    </source>
</evidence>
<keyword evidence="5" id="KW-1185">Reference proteome</keyword>